<dbReference type="GO" id="GO:0004523">
    <property type="term" value="F:RNA-DNA hybrid ribonuclease activity"/>
    <property type="evidence" value="ECO:0007669"/>
    <property type="project" value="UniProtKB-EC"/>
</dbReference>
<dbReference type="InterPro" id="IPR000477">
    <property type="entry name" value="RT_dom"/>
</dbReference>
<dbReference type="InterPro" id="IPR043502">
    <property type="entry name" value="DNA/RNA_pol_sf"/>
</dbReference>
<proteinExistence type="inferred from homology"/>
<keyword evidence="4" id="KW-0548">Nucleotidyltransferase</keyword>
<evidence type="ECO:0000256" key="7">
    <source>
        <dbReference type="ARBA" id="ARBA00022801"/>
    </source>
</evidence>
<keyword evidence="5" id="KW-0540">Nuclease</keyword>
<sequence length="617" mass="70528">GIGGEARDQSLRITAIDSQPIGEGYLKRQTELLEFRVGLFHQERLAFYVTSSPANPVILGFLWLCHHEPQISWHSGELVRWSPTCHDRCLRNQVPRPCRASCVREMSPPPPDHLPQAYAEFREVFSKEWAACLPAHQPWDCAIDLLPNTSPSRGQIYPLSLPESKAMEEYIETALAAGHIQPSTSPAAAGFFFVGKKEGGLRPCINYRGLNTITIPYPYPLHLVPAALEQLRGARLFTKLDLRSTYNLVQIREGDEWKTAFHTTHGHYEYRVMPFGLTNTPAVFQALINGVFQDLLGKGVIAYIDDILVYSKSLEEHVLHVREVLSHLQRHHLYVKLEKCEFQRTTVTFLGYVISRRGVEMDMAKVRAVTNWPAPTTMREVQRFLGFANFYRRFIRNYSFVAGPPTSLLRGKLHPCAYYSWKLTAAEANYDVGNRELLAIKAALEEWHHWLEGARHPFQVLTDHHNLEYLLGAKRLNPRQARWALFFTRFRFTVTYRPGSKNGKADALSRGFETTSESTRVEPILPVTAILALVRWNLVEEIQLSHANEPPPAGCLPNQIFLPPQFHLQVMQWIHEAPSSGHPVIQPSTQLVRRRFWWPSLTSDVEDGPAYLRSDKY</sequence>
<dbReference type="EMBL" id="JAUCMX010000030">
    <property type="protein sequence ID" value="KAK3506864.1"/>
    <property type="molecule type" value="Genomic_DNA"/>
</dbReference>
<keyword evidence="6" id="KW-0255">Endonuclease</keyword>
<dbReference type="PANTHER" id="PTHR37984">
    <property type="entry name" value="PROTEIN CBG26694"/>
    <property type="match status" value="1"/>
</dbReference>
<evidence type="ECO:0000256" key="5">
    <source>
        <dbReference type="ARBA" id="ARBA00022722"/>
    </source>
</evidence>
<dbReference type="InterPro" id="IPR043128">
    <property type="entry name" value="Rev_trsase/Diguanyl_cyclase"/>
</dbReference>
<evidence type="ECO:0000313" key="12">
    <source>
        <dbReference type="Proteomes" id="UP001274896"/>
    </source>
</evidence>
<gene>
    <name evidence="11" type="ORF">QTP70_030603</name>
</gene>
<dbReference type="CDD" id="cd09274">
    <property type="entry name" value="RNase_HI_RT_Ty3"/>
    <property type="match status" value="1"/>
</dbReference>
<comment type="similarity">
    <text evidence="1">Belongs to the beta type-B retroviral polymerase family. HERV class-II K(HML-2) pol subfamily.</text>
</comment>
<protein>
    <recommendedName>
        <fullName evidence="9">Gypsy retrotransposon integrase-like protein 1</fullName>
        <ecNumber evidence="2">3.1.26.4</ecNumber>
    </recommendedName>
</protein>
<dbReference type="InterPro" id="IPR041588">
    <property type="entry name" value="Integrase_H2C2"/>
</dbReference>
<accession>A0AAE0UHF1</accession>
<evidence type="ECO:0000259" key="10">
    <source>
        <dbReference type="PROSITE" id="PS50878"/>
    </source>
</evidence>
<evidence type="ECO:0000256" key="8">
    <source>
        <dbReference type="ARBA" id="ARBA00022918"/>
    </source>
</evidence>
<evidence type="ECO:0000256" key="4">
    <source>
        <dbReference type="ARBA" id="ARBA00022695"/>
    </source>
</evidence>
<evidence type="ECO:0000256" key="6">
    <source>
        <dbReference type="ARBA" id="ARBA00022759"/>
    </source>
</evidence>
<dbReference type="Gene3D" id="1.10.340.70">
    <property type="match status" value="1"/>
</dbReference>
<dbReference type="InterPro" id="IPR041373">
    <property type="entry name" value="RT_RNaseH"/>
</dbReference>
<dbReference type="PANTHER" id="PTHR37984:SF5">
    <property type="entry name" value="PROTEIN NYNRIN-LIKE"/>
    <property type="match status" value="1"/>
</dbReference>
<keyword evidence="8" id="KW-0695">RNA-directed DNA polymerase</keyword>
<keyword evidence="12" id="KW-1185">Reference proteome</keyword>
<evidence type="ECO:0000256" key="2">
    <source>
        <dbReference type="ARBA" id="ARBA00012180"/>
    </source>
</evidence>
<dbReference type="CDD" id="cd01647">
    <property type="entry name" value="RT_LTR"/>
    <property type="match status" value="1"/>
</dbReference>
<dbReference type="Pfam" id="PF17921">
    <property type="entry name" value="Integrase_H2C2"/>
    <property type="match status" value="1"/>
</dbReference>
<evidence type="ECO:0000256" key="1">
    <source>
        <dbReference type="ARBA" id="ARBA00010879"/>
    </source>
</evidence>
<dbReference type="Gene3D" id="3.30.70.270">
    <property type="match status" value="2"/>
</dbReference>
<dbReference type="Pfam" id="PF17917">
    <property type="entry name" value="RT_RNaseH"/>
    <property type="match status" value="1"/>
</dbReference>
<dbReference type="GO" id="GO:0003964">
    <property type="term" value="F:RNA-directed DNA polymerase activity"/>
    <property type="evidence" value="ECO:0007669"/>
    <property type="project" value="UniProtKB-KW"/>
</dbReference>
<dbReference type="Gene3D" id="3.10.10.10">
    <property type="entry name" value="HIV Type 1 Reverse Transcriptase, subunit A, domain 1"/>
    <property type="match status" value="1"/>
</dbReference>
<evidence type="ECO:0000256" key="9">
    <source>
        <dbReference type="ARBA" id="ARBA00039658"/>
    </source>
</evidence>
<comment type="caution">
    <text evidence="11">The sequence shown here is derived from an EMBL/GenBank/DDBJ whole genome shotgun (WGS) entry which is preliminary data.</text>
</comment>
<reference evidence="11" key="1">
    <citation type="submission" date="2023-06" db="EMBL/GenBank/DDBJ databases">
        <title>Male Hemibagrus guttatus genome.</title>
        <authorList>
            <person name="Bian C."/>
        </authorList>
    </citation>
    <scope>NUCLEOTIDE SEQUENCE</scope>
    <source>
        <strain evidence="11">Male_cb2023</strain>
        <tissue evidence="11">Muscle</tissue>
    </source>
</reference>
<organism evidence="11 12">
    <name type="scientific">Hemibagrus guttatus</name>
    <dbReference type="NCBI Taxonomy" id="175788"/>
    <lineage>
        <taxon>Eukaryota</taxon>
        <taxon>Metazoa</taxon>
        <taxon>Chordata</taxon>
        <taxon>Craniata</taxon>
        <taxon>Vertebrata</taxon>
        <taxon>Euteleostomi</taxon>
        <taxon>Actinopterygii</taxon>
        <taxon>Neopterygii</taxon>
        <taxon>Teleostei</taxon>
        <taxon>Ostariophysi</taxon>
        <taxon>Siluriformes</taxon>
        <taxon>Bagridae</taxon>
        <taxon>Hemibagrus</taxon>
    </lineage>
</organism>
<evidence type="ECO:0000313" key="11">
    <source>
        <dbReference type="EMBL" id="KAK3506864.1"/>
    </source>
</evidence>
<dbReference type="PROSITE" id="PS50878">
    <property type="entry name" value="RT_POL"/>
    <property type="match status" value="1"/>
</dbReference>
<dbReference type="Pfam" id="PF00078">
    <property type="entry name" value="RVT_1"/>
    <property type="match status" value="1"/>
</dbReference>
<dbReference type="EC" id="3.1.26.4" evidence="2"/>
<evidence type="ECO:0000256" key="3">
    <source>
        <dbReference type="ARBA" id="ARBA00022679"/>
    </source>
</evidence>
<dbReference type="Proteomes" id="UP001274896">
    <property type="component" value="Unassembled WGS sequence"/>
</dbReference>
<dbReference type="InterPro" id="IPR050951">
    <property type="entry name" value="Retrovirus_Pol_polyprotein"/>
</dbReference>
<dbReference type="SUPFAM" id="SSF56672">
    <property type="entry name" value="DNA/RNA polymerases"/>
    <property type="match status" value="1"/>
</dbReference>
<dbReference type="AlphaFoldDB" id="A0AAE0UHF1"/>
<name>A0AAE0UHF1_9TELE</name>
<feature type="non-terminal residue" evidence="11">
    <location>
        <position position="1"/>
    </location>
</feature>
<feature type="domain" description="Reverse transcriptase" evidence="10">
    <location>
        <begin position="175"/>
        <end position="354"/>
    </location>
</feature>
<keyword evidence="3" id="KW-0808">Transferase</keyword>
<keyword evidence="7" id="KW-0378">Hydrolase</keyword>